<name>A0A177DNB3_ALTAL</name>
<keyword evidence="3" id="KW-0560">Oxidoreductase</keyword>
<protein>
    <submittedName>
        <fullName evidence="5">NAD(P)-binding protein</fullName>
    </submittedName>
</protein>
<evidence type="ECO:0000259" key="4">
    <source>
        <dbReference type="Pfam" id="PF05368"/>
    </source>
</evidence>
<dbReference type="InterPro" id="IPR036291">
    <property type="entry name" value="NAD(P)-bd_dom_sf"/>
</dbReference>
<dbReference type="SUPFAM" id="SSF51735">
    <property type="entry name" value="NAD(P)-binding Rossmann-fold domains"/>
    <property type="match status" value="1"/>
</dbReference>
<dbReference type="PANTHER" id="PTHR47706:SF4">
    <property type="entry name" value="NMRA-LIKE DOMAIN-CONTAINING PROTEIN"/>
    <property type="match status" value="1"/>
</dbReference>
<keyword evidence="2" id="KW-0521">NADP</keyword>
<evidence type="ECO:0000313" key="5">
    <source>
        <dbReference type="EMBL" id="OAG20502.1"/>
    </source>
</evidence>
<feature type="domain" description="NmrA-like" evidence="4">
    <location>
        <begin position="3"/>
        <end position="237"/>
    </location>
</feature>
<dbReference type="InterPro" id="IPR051609">
    <property type="entry name" value="NmrA/Isoflavone_reductase-like"/>
</dbReference>
<accession>A0A177DNB3</accession>
<dbReference type="InterPro" id="IPR008030">
    <property type="entry name" value="NmrA-like"/>
</dbReference>
<comment type="similarity">
    <text evidence="1">Belongs to the NmrA-type oxidoreductase family. Isoflavone reductase subfamily.</text>
</comment>
<dbReference type="KEGG" id="aalt:CC77DRAFT_1094567"/>
<dbReference type="PANTHER" id="PTHR47706">
    <property type="entry name" value="NMRA-LIKE FAMILY PROTEIN"/>
    <property type="match status" value="1"/>
</dbReference>
<dbReference type="AlphaFoldDB" id="A0A177DNB3"/>
<reference evidence="5 6" key="1">
    <citation type="submission" date="2016-05" db="EMBL/GenBank/DDBJ databases">
        <title>Comparative analysis of secretome profiles of manganese(II)-oxidizing ascomycete fungi.</title>
        <authorList>
            <consortium name="DOE Joint Genome Institute"/>
            <person name="Zeiner C.A."/>
            <person name="Purvine S.O."/>
            <person name="Zink E.M."/>
            <person name="Wu S."/>
            <person name="Pasa-Tolic L."/>
            <person name="Chaput D.L."/>
            <person name="Haridas S."/>
            <person name="Grigoriev I.V."/>
            <person name="Santelli C.M."/>
            <person name="Hansel C.M."/>
        </authorList>
    </citation>
    <scope>NUCLEOTIDE SEQUENCE [LARGE SCALE GENOMIC DNA]</scope>
    <source>
        <strain evidence="5 6">SRC1lrK2f</strain>
    </source>
</reference>
<dbReference type="Gene3D" id="3.90.25.10">
    <property type="entry name" value="UDP-galactose 4-epimerase, domain 1"/>
    <property type="match status" value="1"/>
</dbReference>
<keyword evidence="6" id="KW-1185">Reference proteome</keyword>
<gene>
    <name evidence="5" type="ORF">CC77DRAFT_1094567</name>
</gene>
<dbReference type="Gene3D" id="3.40.50.720">
    <property type="entry name" value="NAD(P)-binding Rossmann-like Domain"/>
    <property type="match status" value="1"/>
</dbReference>
<evidence type="ECO:0000256" key="1">
    <source>
        <dbReference type="ARBA" id="ARBA00005725"/>
    </source>
</evidence>
<sequence length="313" mass="34061">MSSRTIAVAGGTGKLGRAIVEELIAHGGYKVFVLSRESDVQISNVLGASTLATDYGNVNSIVKQLETNDVDTVISTLGSTFGTDSELALIKAAESSKKTTRYIPSIWGIPCSPEAAAILPAMSAKRAYLDILASTSLEYTAVSNGIFLDYYGFPKVKSYLGNLPRVIDMAGNAAAIPGSGDVPVVFSYSFDVGRFIAALLSSARWEKESVIIGDKMTWNEFLIVAEETKGTKFECKHDSLTTLQKGRSTALPSQRQLYPYFPQEKLERMCAMFGMLFENGFFNFKNEGSLNEKFPNIATKSVKALIKESWSDS</sequence>
<evidence type="ECO:0000256" key="2">
    <source>
        <dbReference type="ARBA" id="ARBA00022857"/>
    </source>
</evidence>
<organism evidence="5 6">
    <name type="scientific">Alternaria alternata</name>
    <name type="common">Alternaria rot fungus</name>
    <name type="synonym">Torula alternata</name>
    <dbReference type="NCBI Taxonomy" id="5599"/>
    <lineage>
        <taxon>Eukaryota</taxon>
        <taxon>Fungi</taxon>
        <taxon>Dikarya</taxon>
        <taxon>Ascomycota</taxon>
        <taxon>Pezizomycotina</taxon>
        <taxon>Dothideomycetes</taxon>
        <taxon>Pleosporomycetidae</taxon>
        <taxon>Pleosporales</taxon>
        <taxon>Pleosporineae</taxon>
        <taxon>Pleosporaceae</taxon>
        <taxon>Alternaria</taxon>
        <taxon>Alternaria sect. Alternaria</taxon>
        <taxon>Alternaria alternata complex</taxon>
    </lineage>
</organism>
<evidence type="ECO:0000313" key="6">
    <source>
        <dbReference type="Proteomes" id="UP000077248"/>
    </source>
</evidence>
<dbReference type="GeneID" id="29115339"/>
<dbReference type="RefSeq" id="XP_018385923.1">
    <property type="nucleotide sequence ID" value="XM_018529745.1"/>
</dbReference>
<dbReference type="VEuPathDB" id="FungiDB:CC77DRAFT_1094567"/>
<evidence type="ECO:0000256" key="3">
    <source>
        <dbReference type="ARBA" id="ARBA00023002"/>
    </source>
</evidence>
<dbReference type="GO" id="GO:0016491">
    <property type="term" value="F:oxidoreductase activity"/>
    <property type="evidence" value="ECO:0007669"/>
    <property type="project" value="UniProtKB-KW"/>
</dbReference>
<dbReference type="Pfam" id="PF05368">
    <property type="entry name" value="NmrA"/>
    <property type="match status" value="1"/>
</dbReference>
<dbReference type="OMA" id="KLERMCA"/>
<dbReference type="EMBL" id="KV441478">
    <property type="protein sequence ID" value="OAG20502.1"/>
    <property type="molecule type" value="Genomic_DNA"/>
</dbReference>
<proteinExistence type="inferred from homology"/>
<dbReference type="Proteomes" id="UP000077248">
    <property type="component" value="Unassembled WGS sequence"/>
</dbReference>